<reference evidence="2" key="1">
    <citation type="submission" date="2020-06" db="EMBL/GenBank/DDBJ databases">
        <title>Insight into the genomes of haloalkaliphilic bacilli from Kenyan soda lakes.</title>
        <authorList>
            <person name="Mwirichia R."/>
            <person name="Villamizar G.C."/>
            <person name="Poehlein A."/>
            <person name="Mugweru J."/>
            <person name="Kipnyargis A."/>
            <person name="Kiplimo D."/>
            <person name="Orwa P."/>
            <person name="Daniel R."/>
        </authorList>
    </citation>
    <scope>NUCLEOTIDE SEQUENCE</scope>
    <source>
        <strain evidence="2">B1096_S55</strain>
    </source>
</reference>
<comment type="caution">
    <text evidence="2">The sequence shown here is derived from an EMBL/GenBank/DDBJ whole genome shotgun (WGS) entry which is preliminary data.</text>
</comment>
<dbReference type="EMBL" id="JABXYM010000001">
    <property type="protein sequence ID" value="MCR6098184.1"/>
    <property type="molecule type" value="Genomic_DNA"/>
</dbReference>
<keyword evidence="3" id="KW-1185">Reference proteome</keyword>
<proteinExistence type="predicted"/>
<feature type="transmembrane region" description="Helical" evidence="1">
    <location>
        <begin position="7"/>
        <end position="27"/>
    </location>
</feature>
<evidence type="ECO:0000256" key="1">
    <source>
        <dbReference type="SAM" id="Phobius"/>
    </source>
</evidence>
<name>A0A9Q4B4I3_SALAG</name>
<dbReference type="AlphaFoldDB" id="A0A9Q4B4I3"/>
<evidence type="ECO:0000313" key="2">
    <source>
        <dbReference type="EMBL" id="MCR6098184.1"/>
    </source>
</evidence>
<keyword evidence="1" id="KW-0812">Transmembrane</keyword>
<keyword evidence="1" id="KW-1133">Transmembrane helix</keyword>
<organism evidence="2 3">
    <name type="scientific">Salipaludibacillus agaradhaerens</name>
    <name type="common">Bacillus agaradhaerens</name>
    <dbReference type="NCBI Taxonomy" id="76935"/>
    <lineage>
        <taxon>Bacteria</taxon>
        <taxon>Bacillati</taxon>
        <taxon>Bacillota</taxon>
        <taxon>Bacilli</taxon>
        <taxon>Bacillales</taxon>
        <taxon>Bacillaceae</taxon>
    </lineage>
</organism>
<dbReference type="RefSeq" id="WP_257822559.1">
    <property type="nucleotide sequence ID" value="NZ_JABXYM010000001.1"/>
</dbReference>
<protein>
    <submittedName>
        <fullName evidence="2">Uncharacterized protein</fullName>
    </submittedName>
</protein>
<dbReference type="Proteomes" id="UP001057753">
    <property type="component" value="Unassembled WGS sequence"/>
</dbReference>
<sequence length="75" mass="8279">MLLKLGINLTIIGTIQVFFLQVVSLTTTKILSMDVDVFYSINLLKTSAILIPALFIVVGIVIMSYSLIYKNIAKS</sequence>
<evidence type="ECO:0000313" key="3">
    <source>
        <dbReference type="Proteomes" id="UP001057753"/>
    </source>
</evidence>
<gene>
    <name evidence="2" type="ORF">HXA33_16710</name>
</gene>
<feature type="transmembrane region" description="Helical" evidence="1">
    <location>
        <begin position="47"/>
        <end position="68"/>
    </location>
</feature>
<keyword evidence="1" id="KW-0472">Membrane</keyword>
<accession>A0A9Q4B4I3</accession>